<feature type="compositionally biased region" description="Basic residues" evidence="1">
    <location>
        <begin position="236"/>
        <end position="246"/>
    </location>
</feature>
<protein>
    <recommendedName>
        <fullName evidence="2">BTB domain-containing protein</fullName>
    </recommendedName>
</protein>
<comment type="caution">
    <text evidence="3">The sequence shown here is derived from an EMBL/GenBank/DDBJ whole genome shotgun (WGS) entry which is preliminary data.</text>
</comment>
<dbReference type="EMBL" id="LJZO01000009">
    <property type="protein sequence ID" value="ROW00101.1"/>
    <property type="molecule type" value="Genomic_DNA"/>
</dbReference>
<feature type="region of interest" description="Disordered" evidence="1">
    <location>
        <begin position="280"/>
        <end position="319"/>
    </location>
</feature>
<dbReference type="Pfam" id="PF00651">
    <property type="entry name" value="BTB"/>
    <property type="match status" value="1"/>
</dbReference>
<dbReference type="SMART" id="SM00225">
    <property type="entry name" value="BTB"/>
    <property type="match status" value="1"/>
</dbReference>
<dbReference type="STRING" id="252740.A0A423W9X2"/>
<evidence type="ECO:0000256" key="1">
    <source>
        <dbReference type="SAM" id="MobiDB-lite"/>
    </source>
</evidence>
<dbReference type="AlphaFoldDB" id="A0A423W9X2"/>
<name>A0A423W9X2_CYTCH</name>
<dbReference type="InterPro" id="IPR000210">
    <property type="entry name" value="BTB/POZ_dom"/>
</dbReference>
<dbReference type="PROSITE" id="PS50097">
    <property type="entry name" value="BTB"/>
    <property type="match status" value="1"/>
</dbReference>
<evidence type="ECO:0000259" key="2">
    <source>
        <dbReference type="PROSITE" id="PS50097"/>
    </source>
</evidence>
<dbReference type="OrthoDB" id="6359816at2759"/>
<dbReference type="Proteomes" id="UP000284375">
    <property type="component" value="Unassembled WGS sequence"/>
</dbReference>
<proteinExistence type="predicted"/>
<dbReference type="CDD" id="cd18186">
    <property type="entry name" value="BTB_POZ_ZBTB_KLHL-like"/>
    <property type="match status" value="1"/>
</dbReference>
<gene>
    <name evidence="3" type="ORF">VSDG_03602</name>
</gene>
<sequence>MQPTPVDVDEEWPFDLVLQNNSHLLETGEWADAEITCKGKTWKVHKCIICTRCKWFERAFKSGFLESTTGKVNLDEEDPVRLGELLEYIYGGHIPHMPSSRNTKHGPRLDPVHLKQRVELWCLADFFLIPNLALYLERGLMWDFAGYVEFLNCPEMEEDPCALRVFIQEFKPATCKAHENPFARIPQALMAVFAFLIQDYLPATLIQGLKDDFPVFQQDWDMLCRAPAPPAGTQSKKGKGTTKTAVKKSSRNAELWCKSYSQRDISDAVDRLFGLLPECHTDVETLEEDEENETEEEEDMETDEVETDEDYSDVSDESI</sequence>
<accession>A0A423W9X2</accession>
<dbReference type="InterPro" id="IPR011333">
    <property type="entry name" value="SKP1/BTB/POZ_sf"/>
</dbReference>
<dbReference type="Gene3D" id="3.30.710.10">
    <property type="entry name" value="Potassium Channel Kv1.1, Chain A"/>
    <property type="match status" value="1"/>
</dbReference>
<feature type="region of interest" description="Disordered" evidence="1">
    <location>
        <begin position="227"/>
        <end position="246"/>
    </location>
</feature>
<feature type="compositionally biased region" description="Acidic residues" evidence="1">
    <location>
        <begin position="284"/>
        <end position="319"/>
    </location>
</feature>
<feature type="domain" description="BTB" evidence="2">
    <location>
        <begin position="31"/>
        <end position="98"/>
    </location>
</feature>
<evidence type="ECO:0000313" key="3">
    <source>
        <dbReference type="EMBL" id="ROW00101.1"/>
    </source>
</evidence>
<keyword evidence="4" id="KW-1185">Reference proteome</keyword>
<dbReference type="PANTHER" id="PTHR47843">
    <property type="entry name" value="BTB DOMAIN-CONTAINING PROTEIN-RELATED"/>
    <property type="match status" value="1"/>
</dbReference>
<evidence type="ECO:0000313" key="4">
    <source>
        <dbReference type="Proteomes" id="UP000284375"/>
    </source>
</evidence>
<dbReference type="PANTHER" id="PTHR47843:SF5">
    <property type="entry name" value="BTB_POZ DOMAIN PROTEIN"/>
    <property type="match status" value="1"/>
</dbReference>
<organism evidence="3 4">
    <name type="scientific">Cytospora chrysosperma</name>
    <name type="common">Cytospora canker fungus</name>
    <name type="synonym">Sphaeria chrysosperma</name>
    <dbReference type="NCBI Taxonomy" id="252740"/>
    <lineage>
        <taxon>Eukaryota</taxon>
        <taxon>Fungi</taxon>
        <taxon>Dikarya</taxon>
        <taxon>Ascomycota</taxon>
        <taxon>Pezizomycotina</taxon>
        <taxon>Sordariomycetes</taxon>
        <taxon>Sordariomycetidae</taxon>
        <taxon>Diaporthales</taxon>
        <taxon>Cytosporaceae</taxon>
        <taxon>Cytospora</taxon>
    </lineage>
</organism>
<reference evidence="3 4" key="1">
    <citation type="submission" date="2015-09" db="EMBL/GenBank/DDBJ databases">
        <title>Host preference determinants of Valsa canker pathogens revealed by comparative genomics.</title>
        <authorList>
            <person name="Yin Z."/>
            <person name="Huang L."/>
        </authorList>
    </citation>
    <scope>NUCLEOTIDE SEQUENCE [LARGE SCALE GENOMIC DNA]</scope>
    <source>
        <strain evidence="3 4">YSFL</strain>
    </source>
</reference>
<dbReference type="SUPFAM" id="SSF54695">
    <property type="entry name" value="POZ domain"/>
    <property type="match status" value="1"/>
</dbReference>